<protein>
    <submittedName>
        <fullName evidence="2">Pimeloyl-ACP methyl ester carboxylesterase</fullName>
    </submittedName>
</protein>
<dbReference type="PANTHER" id="PTHR43433:SF5">
    <property type="entry name" value="AB HYDROLASE-1 DOMAIN-CONTAINING PROTEIN"/>
    <property type="match status" value="1"/>
</dbReference>
<dbReference type="InterPro" id="IPR000073">
    <property type="entry name" value="AB_hydrolase_1"/>
</dbReference>
<dbReference type="RefSeq" id="WP_091086230.1">
    <property type="nucleotide sequence ID" value="NZ_FOHX01000008.1"/>
</dbReference>
<keyword evidence="3" id="KW-1185">Reference proteome</keyword>
<reference evidence="2 3" key="1">
    <citation type="submission" date="2016-10" db="EMBL/GenBank/DDBJ databases">
        <authorList>
            <person name="de Groot N.N."/>
        </authorList>
    </citation>
    <scope>NUCLEOTIDE SEQUENCE [LARGE SCALE GENOMIC DNA]</scope>
    <source>
        <strain evidence="2 3">CGMCC 4.5598</strain>
    </source>
</reference>
<evidence type="ECO:0000313" key="2">
    <source>
        <dbReference type="EMBL" id="SEU26317.1"/>
    </source>
</evidence>
<evidence type="ECO:0000259" key="1">
    <source>
        <dbReference type="Pfam" id="PF00561"/>
    </source>
</evidence>
<organism evidence="2 3">
    <name type="scientific">Nonomuraea wenchangensis</name>
    <dbReference type="NCBI Taxonomy" id="568860"/>
    <lineage>
        <taxon>Bacteria</taxon>
        <taxon>Bacillati</taxon>
        <taxon>Actinomycetota</taxon>
        <taxon>Actinomycetes</taxon>
        <taxon>Streptosporangiales</taxon>
        <taxon>Streptosporangiaceae</taxon>
        <taxon>Nonomuraea</taxon>
    </lineage>
</organism>
<feature type="domain" description="AB hydrolase-1" evidence="1">
    <location>
        <begin position="20"/>
        <end position="121"/>
    </location>
</feature>
<dbReference type="Proteomes" id="UP000199361">
    <property type="component" value="Unassembled WGS sequence"/>
</dbReference>
<dbReference type="STRING" id="568860.SAMN05421811_108404"/>
<dbReference type="SUPFAM" id="SSF53474">
    <property type="entry name" value="alpha/beta-Hydrolases"/>
    <property type="match status" value="1"/>
</dbReference>
<proteinExistence type="predicted"/>
<evidence type="ECO:0000313" key="3">
    <source>
        <dbReference type="Proteomes" id="UP000199361"/>
    </source>
</evidence>
<name>A0A1I0KM10_9ACTN</name>
<dbReference type="GO" id="GO:0046503">
    <property type="term" value="P:glycerolipid catabolic process"/>
    <property type="evidence" value="ECO:0007669"/>
    <property type="project" value="TreeGrafter"/>
</dbReference>
<dbReference type="OrthoDB" id="3210164at2"/>
<accession>A0A1I0KM10</accession>
<sequence>MSELRLPGVGLHYEVAGSGPALLLIPGGTDDARDFAGLLPHLTAKYTVISYDPRGNSRSALDGPPADVTVETHADDALRLLLALTGDGRVRVFGTSAGAQVALALTAAAPDLVDTVVAHEPPALNALPDGDPRRDLAREVGESYRAGGVAAALATYVAGSGLDRMPEGPAAESAEAAADMGSKLGRMQANADFFFARHASATATYLPDVAALRGGAARIVLAAGEQSAGQLAHDAALALAGRLGLRAVTFPGGHAGYVTHPTGFARALRDVLDASLTGDVGTTA</sequence>
<gene>
    <name evidence="2" type="ORF">SAMN05421811_108404</name>
</gene>
<dbReference type="PANTHER" id="PTHR43433">
    <property type="entry name" value="HYDROLASE, ALPHA/BETA FOLD FAMILY PROTEIN"/>
    <property type="match status" value="1"/>
</dbReference>
<dbReference type="Pfam" id="PF00561">
    <property type="entry name" value="Abhydrolase_1"/>
    <property type="match status" value="1"/>
</dbReference>
<dbReference type="Gene3D" id="3.40.50.1820">
    <property type="entry name" value="alpha/beta hydrolase"/>
    <property type="match status" value="1"/>
</dbReference>
<dbReference type="EMBL" id="FOHX01000008">
    <property type="protein sequence ID" value="SEU26317.1"/>
    <property type="molecule type" value="Genomic_DNA"/>
</dbReference>
<dbReference type="InterPro" id="IPR029058">
    <property type="entry name" value="AB_hydrolase_fold"/>
</dbReference>
<dbReference type="GO" id="GO:0004806">
    <property type="term" value="F:triacylglycerol lipase activity"/>
    <property type="evidence" value="ECO:0007669"/>
    <property type="project" value="TreeGrafter"/>
</dbReference>
<dbReference type="AlphaFoldDB" id="A0A1I0KM10"/>
<dbReference type="InterPro" id="IPR050471">
    <property type="entry name" value="AB_hydrolase"/>
</dbReference>